<comment type="caution">
    <text evidence="17">The sequence shown here is derived from an EMBL/GenBank/DDBJ whole genome shotgun (WGS) entry which is preliminary data.</text>
</comment>
<dbReference type="Pfam" id="PF00199">
    <property type="entry name" value="Catalase"/>
    <property type="match status" value="1"/>
</dbReference>
<comment type="function">
    <text evidence="14">Catalyzes the degradation of hydrogen peroxide (H(2)O(2)) generated by peroxisomal oxidases to water and oxygen, thereby protecting cells from the toxic effects of hydrogen peroxide.</text>
</comment>
<gene>
    <name evidence="17" type="ORF">BP5553_02307</name>
</gene>
<evidence type="ECO:0000256" key="11">
    <source>
        <dbReference type="PIRSR" id="PIRSR038927-1"/>
    </source>
</evidence>
<evidence type="ECO:0000256" key="15">
    <source>
        <dbReference type="SAM" id="SignalP"/>
    </source>
</evidence>
<evidence type="ECO:0000313" key="18">
    <source>
        <dbReference type="Proteomes" id="UP000254866"/>
    </source>
</evidence>
<keyword evidence="7 10" id="KW-0560">Oxidoreductase</keyword>
<dbReference type="GO" id="GO:0005829">
    <property type="term" value="C:cytosol"/>
    <property type="evidence" value="ECO:0007669"/>
    <property type="project" value="TreeGrafter"/>
</dbReference>
<comment type="similarity">
    <text evidence="2 10 13">Belongs to the catalase family.</text>
</comment>
<dbReference type="Pfam" id="PF18011">
    <property type="entry name" value="Catalase_C"/>
    <property type="match status" value="1"/>
</dbReference>
<dbReference type="PRINTS" id="PR00067">
    <property type="entry name" value="CATALASE"/>
</dbReference>
<dbReference type="PANTHER" id="PTHR42821">
    <property type="entry name" value="CATALASE"/>
    <property type="match status" value="1"/>
</dbReference>
<dbReference type="Gene3D" id="1.20.1370.20">
    <property type="match status" value="1"/>
</dbReference>
<dbReference type="GO" id="GO:0042744">
    <property type="term" value="P:hydrogen peroxide catabolic process"/>
    <property type="evidence" value="ECO:0007669"/>
    <property type="project" value="UniProtKB-UniRule"/>
</dbReference>
<keyword evidence="15" id="KW-0732">Signal</keyword>
<dbReference type="STRING" id="2656787.A0A370U3I4"/>
<dbReference type="GO" id="GO:0004096">
    <property type="term" value="F:catalase activity"/>
    <property type="evidence" value="ECO:0007669"/>
    <property type="project" value="UniProtKB-UniRule"/>
</dbReference>
<keyword evidence="8 10" id="KW-0408">Iron</keyword>
<evidence type="ECO:0000256" key="2">
    <source>
        <dbReference type="ARBA" id="ARBA00005329"/>
    </source>
</evidence>
<dbReference type="InterPro" id="IPR041399">
    <property type="entry name" value="Catalase_large_C"/>
</dbReference>
<name>A0A370U3I4_9HELO</name>
<proteinExistence type="inferred from homology"/>
<dbReference type="RefSeq" id="XP_031874984.1">
    <property type="nucleotide sequence ID" value="XM_032010930.1"/>
</dbReference>
<evidence type="ECO:0000256" key="14">
    <source>
        <dbReference type="RuleBase" id="RU004142"/>
    </source>
</evidence>
<dbReference type="FunFam" id="1.20.1370.20:FF:000001">
    <property type="entry name" value="Catalase HPII"/>
    <property type="match status" value="1"/>
</dbReference>
<dbReference type="AlphaFoldDB" id="A0A370U3I4"/>
<comment type="function">
    <text evidence="10">Occurs in almost all aerobically respiring organisms and serves to protect cells from the toxic effects of hydrogen peroxide.</text>
</comment>
<evidence type="ECO:0000313" key="17">
    <source>
        <dbReference type="EMBL" id="RDL42328.1"/>
    </source>
</evidence>
<protein>
    <recommendedName>
        <fullName evidence="3 10">Catalase</fullName>
        <ecNumber evidence="3 10">1.11.1.6</ecNumber>
    </recommendedName>
</protein>
<dbReference type="GO" id="GO:0006979">
    <property type="term" value="P:response to oxidative stress"/>
    <property type="evidence" value="ECO:0007669"/>
    <property type="project" value="InterPro"/>
</dbReference>
<keyword evidence="4 10" id="KW-0575">Peroxidase</keyword>
<evidence type="ECO:0000256" key="4">
    <source>
        <dbReference type="ARBA" id="ARBA00022559"/>
    </source>
</evidence>
<dbReference type="InterPro" id="IPR002226">
    <property type="entry name" value="Catalase_haem_BS"/>
</dbReference>
<evidence type="ECO:0000256" key="3">
    <source>
        <dbReference type="ARBA" id="ARBA00012314"/>
    </source>
</evidence>
<dbReference type="InterPro" id="IPR029062">
    <property type="entry name" value="Class_I_gatase-like"/>
</dbReference>
<evidence type="ECO:0000256" key="9">
    <source>
        <dbReference type="ARBA" id="ARBA00023324"/>
    </source>
</evidence>
<feature type="active site" evidence="11">
    <location>
        <position position="179"/>
    </location>
</feature>
<keyword evidence="9 10" id="KW-0376">Hydrogen peroxide</keyword>
<dbReference type="EMBL" id="NPIC01000001">
    <property type="protein sequence ID" value="RDL42328.1"/>
    <property type="molecule type" value="Genomic_DNA"/>
</dbReference>
<dbReference type="Gene3D" id="3.40.50.880">
    <property type="match status" value="1"/>
</dbReference>
<evidence type="ECO:0000256" key="13">
    <source>
        <dbReference type="RuleBase" id="RU000498"/>
    </source>
</evidence>
<evidence type="ECO:0000259" key="16">
    <source>
        <dbReference type="SMART" id="SM01060"/>
    </source>
</evidence>
<evidence type="ECO:0000256" key="8">
    <source>
        <dbReference type="ARBA" id="ARBA00023004"/>
    </source>
</evidence>
<dbReference type="PROSITE" id="PS51257">
    <property type="entry name" value="PROKAR_LIPOPROTEIN"/>
    <property type="match status" value="1"/>
</dbReference>
<dbReference type="GeneID" id="43595156"/>
<dbReference type="PROSITE" id="PS51402">
    <property type="entry name" value="CATALASE_3"/>
    <property type="match status" value="1"/>
</dbReference>
<dbReference type="PIRSF" id="PIRSF038927">
    <property type="entry name" value="Catalase_clade2"/>
    <property type="match status" value="1"/>
</dbReference>
<evidence type="ECO:0000256" key="12">
    <source>
        <dbReference type="PIRSR" id="PIRSR038927-2"/>
    </source>
</evidence>
<dbReference type="SUPFAM" id="SSF56634">
    <property type="entry name" value="Heme-dependent catalase-like"/>
    <property type="match status" value="1"/>
</dbReference>
<evidence type="ECO:0000256" key="7">
    <source>
        <dbReference type="ARBA" id="ARBA00023002"/>
    </source>
</evidence>
<dbReference type="InterPro" id="IPR018028">
    <property type="entry name" value="Catalase"/>
</dbReference>
<dbReference type="Gene3D" id="2.40.180.10">
    <property type="entry name" value="Catalase core domain"/>
    <property type="match status" value="1"/>
</dbReference>
<dbReference type="FunFam" id="2.40.180.10:FF:000003">
    <property type="entry name" value="Catalase"/>
    <property type="match status" value="1"/>
</dbReference>
<feature type="active site" evidence="11">
    <location>
        <position position="106"/>
    </location>
</feature>
<dbReference type="Proteomes" id="UP000254866">
    <property type="component" value="Unassembled WGS sequence"/>
</dbReference>
<dbReference type="GO" id="GO:0020037">
    <property type="term" value="F:heme binding"/>
    <property type="evidence" value="ECO:0007669"/>
    <property type="project" value="UniProtKB-UniRule"/>
</dbReference>
<organism evidence="17 18">
    <name type="scientific">Venustampulla echinocandica</name>
    <dbReference type="NCBI Taxonomy" id="2656787"/>
    <lineage>
        <taxon>Eukaryota</taxon>
        <taxon>Fungi</taxon>
        <taxon>Dikarya</taxon>
        <taxon>Ascomycota</taxon>
        <taxon>Pezizomycotina</taxon>
        <taxon>Leotiomycetes</taxon>
        <taxon>Helotiales</taxon>
        <taxon>Pleuroascaceae</taxon>
        <taxon>Venustampulla</taxon>
    </lineage>
</organism>
<dbReference type="CDD" id="cd03132">
    <property type="entry name" value="GATase1_catalase"/>
    <property type="match status" value="1"/>
</dbReference>
<dbReference type="InterPro" id="IPR011614">
    <property type="entry name" value="Catalase_core"/>
</dbReference>
<sequence>MRQTWVSFALLGLASAACPYMDAAPAIKERTDTSDSAIHERDNKQFLNQFTLADSNAFITTDAGGPIQDSNSLKAGERGPTLLEDFIFRQKITHFDHERVPERAVHARGAGAHGTFTSYGDYSNITAASFLNSAGKQTPVFVRFSTVAGSRGSADTARDVRGFATRFYTDEGNFDIVGNNIPVFFIQDAILFPDLIHAVKPSPDNEIPQGATAHDSAWDFFSQQPSCLNTLFWAMAGNGIPRSFRHMDGFGVHTYRFVTQDGASKFVKFLWKSKQGKASLVWEEAQVLAGKNSDFHRQDLWDAIASGNGPEWELGVQIVDEKDALSFGFDLLDPTKFIPEELVPVTMLGKMKLDTNPRNYFAETEQVMFQPGHIVRGVDFTDDPLLQGRVFSYLDTQLNRHGGPNFEQLPINRPRTPVHNNNRDGAGQNFIHLNTAAYSPNTLNGANPKQANQTAGNGFFTTPGRSVTGNLVRSTSPTFADVWSQPRLFFNSLIPVEQQFLVNAMRFETSHLKSDVVKSNVLIQLNRVSNDLAKRVAEALGMTAPAPDPTFYNNNSTKFVTVFNNSLPTIATLNVAILASINKPDSVAQAAALAKAFAPAGVNVAVVGERLSNGTSLTYSAADASVFDGIIVATGAESLFAANSSSPLFPTRRPAQILADGYRWGKPVGALGSSVSALKVAGVNTLPGIYQQASDVEKFVADFKDGLKVNIMVQNSKIYLVDPLYAKYVGSRSILQHKSYAVSLGIE</sequence>
<feature type="binding site" description="axial binding residue" evidence="12">
    <location>
        <position position="393"/>
    </location>
    <ligand>
        <name>heme</name>
        <dbReference type="ChEBI" id="CHEBI:30413"/>
    </ligand>
    <ligandPart>
        <name>Fe</name>
        <dbReference type="ChEBI" id="CHEBI:18248"/>
    </ligandPart>
</feature>
<comment type="catalytic activity">
    <reaction evidence="10 13">
        <text>2 H2O2 = O2 + 2 H2O</text>
        <dbReference type="Rhea" id="RHEA:20309"/>
        <dbReference type="ChEBI" id="CHEBI:15377"/>
        <dbReference type="ChEBI" id="CHEBI:15379"/>
        <dbReference type="ChEBI" id="CHEBI:16240"/>
        <dbReference type="EC" id="1.11.1.6"/>
    </reaction>
</comment>
<evidence type="ECO:0000256" key="5">
    <source>
        <dbReference type="ARBA" id="ARBA00022617"/>
    </source>
</evidence>
<keyword evidence="6 10" id="KW-0479">Metal-binding</keyword>
<evidence type="ECO:0000256" key="6">
    <source>
        <dbReference type="ARBA" id="ARBA00022723"/>
    </source>
</evidence>
<dbReference type="InterPro" id="IPR024708">
    <property type="entry name" value="Catalase_AS"/>
</dbReference>
<dbReference type="InterPro" id="IPR024712">
    <property type="entry name" value="Catalase_clade2"/>
</dbReference>
<dbReference type="InterPro" id="IPR043156">
    <property type="entry name" value="Catalase_clade2_helical"/>
</dbReference>
<dbReference type="OrthoDB" id="6880011at2759"/>
<dbReference type="EC" id="1.11.1.6" evidence="3 10"/>
<keyword evidence="5 10" id="KW-0349">Heme</keyword>
<comment type="cofactor">
    <cofactor evidence="1 10 12">
        <name>heme</name>
        <dbReference type="ChEBI" id="CHEBI:30413"/>
    </cofactor>
</comment>
<evidence type="ECO:0000256" key="10">
    <source>
        <dbReference type="PIRNR" id="PIRNR038927"/>
    </source>
</evidence>
<evidence type="ECO:0000256" key="1">
    <source>
        <dbReference type="ARBA" id="ARBA00001971"/>
    </source>
</evidence>
<reference evidence="17 18" key="1">
    <citation type="journal article" date="2018" name="IMA Fungus">
        <title>IMA Genome-F 9: Draft genome sequence of Annulohypoxylon stygium, Aspergillus mulundensis, Berkeleyomyces basicola (syn. Thielaviopsis basicola), Ceratocystis smalleyi, two Cercospora beticola strains, Coleophoma cylindrospora, Fusarium fracticaudum, Phialophora cf. hyalina, and Morchella septimelata.</title>
        <authorList>
            <person name="Wingfield B.D."/>
            <person name="Bills G.F."/>
            <person name="Dong Y."/>
            <person name="Huang W."/>
            <person name="Nel W.J."/>
            <person name="Swalarsk-Parry B.S."/>
            <person name="Vaghefi N."/>
            <person name="Wilken P.M."/>
            <person name="An Z."/>
            <person name="de Beer Z.W."/>
            <person name="De Vos L."/>
            <person name="Chen L."/>
            <person name="Duong T.A."/>
            <person name="Gao Y."/>
            <person name="Hammerbacher A."/>
            <person name="Kikkert J.R."/>
            <person name="Li Y."/>
            <person name="Li H."/>
            <person name="Li K."/>
            <person name="Li Q."/>
            <person name="Liu X."/>
            <person name="Ma X."/>
            <person name="Naidoo K."/>
            <person name="Pethybridge S.J."/>
            <person name="Sun J."/>
            <person name="Steenkamp E.T."/>
            <person name="van der Nest M.A."/>
            <person name="van Wyk S."/>
            <person name="Wingfield M.J."/>
            <person name="Xiong C."/>
            <person name="Yue Q."/>
            <person name="Zhang X."/>
        </authorList>
    </citation>
    <scope>NUCLEOTIDE SEQUENCE [LARGE SCALE GENOMIC DNA]</scope>
    <source>
        <strain evidence="17 18">BP 5553</strain>
    </source>
</reference>
<dbReference type="PANTHER" id="PTHR42821:SF3">
    <property type="entry name" value="CATALASE B"/>
    <property type="match status" value="1"/>
</dbReference>
<dbReference type="PROSITE" id="PS00438">
    <property type="entry name" value="CATALASE_2"/>
    <property type="match status" value="1"/>
</dbReference>
<keyword evidence="18" id="KW-1185">Reference proteome</keyword>
<feature type="chain" id="PRO_5016695270" description="Catalase" evidence="15">
    <location>
        <begin position="17"/>
        <end position="747"/>
    </location>
</feature>
<accession>A0A370U3I4</accession>
<dbReference type="SMART" id="SM01060">
    <property type="entry name" value="Catalase"/>
    <property type="match status" value="1"/>
</dbReference>
<dbReference type="InterPro" id="IPR010582">
    <property type="entry name" value="Catalase_immune_responsive"/>
</dbReference>
<dbReference type="InterPro" id="IPR020835">
    <property type="entry name" value="Catalase_sf"/>
</dbReference>
<feature type="domain" description="Catalase core" evidence="16">
    <location>
        <begin position="60"/>
        <end position="447"/>
    </location>
</feature>
<dbReference type="Pfam" id="PF06628">
    <property type="entry name" value="Catalase-rel"/>
    <property type="match status" value="1"/>
</dbReference>
<dbReference type="GO" id="GO:0046872">
    <property type="term" value="F:metal ion binding"/>
    <property type="evidence" value="ECO:0007669"/>
    <property type="project" value="UniProtKB-KW"/>
</dbReference>
<dbReference type="PROSITE" id="PS00437">
    <property type="entry name" value="CATALASE_1"/>
    <property type="match status" value="1"/>
</dbReference>
<feature type="signal peptide" evidence="15">
    <location>
        <begin position="1"/>
        <end position="16"/>
    </location>
</feature>